<evidence type="ECO:0000313" key="1">
    <source>
        <dbReference type="EMBL" id="JAD96027.1"/>
    </source>
</evidence>
<organism evidence="1">
    <name type="scientific">Arundo donax</name>
    <name type="common">Giant reed</name>
    <name type="synonym">Donax arundinaceus</name>
    <dbReference type="NCBI Taxonomy" id="35708"/>
    <lineage>
        <taxon>Eukaryota</taxon>
        <taxon>Viridiplantae</taxon>
        <taxon>Streptophyta</taxon>
        <taxon>Embryophyta</taxon>
        <taxon>Tracheophyta</taxon>
        <taxon>Spermatophyta</taxon>
        <taxon>Magnoliopsida</taxon>
        <taxon>Liliopsida</taxon>
        <taxon>Poales</taxon>
        <taxon>Poaceae</taxon>
        <taxon>PACMAD clade</taxon>
        <taxon>Arundinoideae</taxon>
        <taxon>Arundineae</taxon>
        <taxon>Arundo</taxon>
    </lineage>
</organism>
<sequence length="64" mass="7271">MQNKQFLKDNCRSSYNCHSSAMSSSILHSSSVLFSNPLTTTSWLLPHFIHDSKSFLNLSSEQHL</sequence>
<dbReference type="EMBL" id="GBRH01201868">
    <property type="protein sequence ID" value="JAD96027.1"/>
    <property type="molecule type" value="Transcribed_RNA"/>
</dbReference>
<protein>
    <submittedName>
        <fullName evidence="1">Uncharacterized protein</fullName>
    </submittedName>
</protein>
<dbReference type="AlphaFoldDB" id="A0A0A9EJ10"/>
<name>A0A0A9EJ10_ARUDO</name>
<proteinExistence type="predicted"/>
<accession>A0A0A9EJ10</accession>
<reference evidence="1" key="2">
    <citation type="journal article" date="2015" name="Data Brief">
        <title>Shoot transcriptome of the giant reed, Arundo donax.</title>
        <authorList>
            <person name="Barrero R.A."/>
            <person name="Guerrero F.D."/>
            <person name="Moolhuijzen P."/>
            <person name="Goolsby J.A."/>
            <person name="Tidwell J."/>
            <person name="Bellgard S.E."/>
            <person name="Bellgard M.I."/>
        </authorList>
    </citation>
    <scope>NUCLEOTIDE SEQUENCE</scope>
    <source>
        <tissue evidence="1">Shoot tissue taken approximately 20 cm above the soil surface</tissue>
    </source>
</reference>
<reference evidence="1" key="1">
    <citation type="submission" date="2014-09" db="EMBL/GenBank/DDBJ databases">
        <authorList>
            <person name="Magalhaes I.L.F."/>
            <person name="Oliveira U."/>
            <person name="Santos F.R."/>
            <person name="Vidigal T.H.D.A."/>
            <person name="Brescovit A.D."/>
            <person name="Santos A.J."/>
        </authorList>
    </citation>
    <scope>NUCLEOTIDE SEQUENCE</scope>
    <source>
        <tissue evidence="1">Shoot tissue taken approximately 20 cm above the soil surface</tissue>
    </source>
</reference>